<dbReference type="CDD" id="cd00090">
    <property type="entry name" value="HTH_ARSR"/>
    <property type="match status" value="1"/>
</dbReference>
<evidence type="ECO:0000256" key="3">
    <source>
        <dbReference type="ARBA" id="ARBA00023163"/>
    </source>
</evidence>
<dbReference type="Gene3D" id="1.10.10.10">
    <property type="entry name" value="Winged helix-like DNA-binding domain superfamily/Winged helix DNA-binding domain"/>
    <property type="match status" value="1"/>
</dbReference>
<proteinExistence type="predicted"/>
<gene>
    <name evidence="5" type="ORF">IKE_06349</name>
</gene>
<keyword evidence="2" id="KW-0238">DNA-binding</keyword>
<dbReference type="NCBIfam" id="NF033788">
    <property type="entry name" value="HTH_metalloreg"/>
    <property type="match status" value="1"/>
</dbReference>
<evidence type="ECO:0000256" key="2">
    <source>
        <dbReference type="ARBA" id="ARBA00023125"/>
    </source>
</evidence>
<dbReference type="InterPro" id="IPR011991">
    <property type="entry name" value="ArsR-like_HTH"/>
</dbReference>
<sequence length="99" mass="11407">MTILANDKLDNMNLEGNAEILRVMAHPMRLKILQELYKHKVLNVTQITQILKLPQSTVSQHLSRLRGKVIKGDRQGLEIYYSINNQKAEEIIVLLDSKQ</sequence>
<dbReference type="AlphaFoldDB" id="A0A9W5PXI5"/>
<accession>A0A9W5PXI5</accession>
<dbReference type="GO" id="GO:0003677">
    <property type="term" value="F:DNA binding"/>
    <property type="evidence" value="ECO:0007669"/>
    <property type="project" value="UniProtKB-KW"/>
</dbReference>
<dbReference type="PANTHER" id="PTHR43132">
    <property type="entry name" value="ARSENICAL RESISTANCE OPERON REPRESSOR ARSR-RELATED"/>
    <property type="match status" value="1"/>
</dbReference>
<organism evidence="5 6">
    <name type="scientific">Bacillus cereus VD196</name>
    <dbReference type="NCBI Taxonomy" id="1053243"/>
    <lineage>
        <taxon>Bacteria</taxon>
        <taxon>Bacillati</taxon>
        <taxon>Bacillota</taxon>
        <taxon>Bacilli</taxon>
        <taxon>Bacillales</taxon>
        <taxon>Bacillaceae</taxon>
        <taxon>Bacillus</taxon>
        <taxon>Bacillus cereus group</taxon>
    </lineage>
</organism>
<name>A0A9W5PXI5_BACCE</name>
<dbReference type="InterPro" id="IPR001845">
    <property type="entry name" value="HTH_ArsR_DNA-bd_dom"/>
</dbReference>
<dbReference type="GO" id="GO:0003700">
    <property type="term" value="F:DNA-binding transcription factor activity"/>
    <property type="evidence" value="ECO:0007669"/>
    <property type="project" value="InterPro"/>
</dbReference>
<dbReference type="PROSITE" id="PS50987">
    <property type="entry name" value="HTH_ARSR_2"/>
    <property type="match status" value="1"/>
</dbReference>
<dbReference type="Proteomes" id="UP000014023">
    <property type="component" value="Unassembled WGS sequence"/>
</dbReference>
<keyword evidence="3" id="KW-0804">Transcription</keyword>
<dbReference type="InterPro" id="IPR036390">
    <property type="entry name" value="WH_DNA-bd_sf"/>
</dbReference>
<evidence type="ECO:0000256" key="1">
    <source>
        <dbReference type="ARBA" id="ARBA00023015"/>
    </source>
</evidence>
<dbReference type="RefSeq" id="WP_000153637.1">
    <property type="nucleotide sequence ID" value="NZ_KB976255.1"/>
</dbReference>
<feature type="domain" description="HTH arsR-type" evidence="4">
    <location>
        <begin position="9"/>
        <end position="99"/>
    </location>
</feature>
<dbReference type="InterPro" id="IPR036388">
    <property type="entry name" value="WH-like_DNA-bd_sf"/>
</dbReference>
<keyword evidence="1" id="KW-0805">Transcription regulation</keyword>
<evidence type="ECO:0000313" key="5">
    <source>
        <dbReference type="EMBL" id="EOO57292.1"/>
    </source>
</evidence>
<dbReference type="InterPro" id="IPR051011">
    <property type="entry name" value="Metal_resp_trans_reg"/>
</dbReference>
<dbReference type="EMBL" id="AHFL01000098">
    <property type="protein sequence ID" value="EOO57292.1"/>
    <property type="molecule type" value="Genomic_DNA"/>
</dbReference>
<evidence type="ECO:0000313" key="6">
    <source>
        <dbReference type="Proteomes" id="UP000014023"/>
    </source>
</evidence>
<dbReference type="Pfam" id="PF01022">
    <property type="entry name" value="HTH_5"/>
    <property type="match status" value="1"/>
</dbReference>
<protein>
    <recommendedName>
        <fullName evidence="4">HTH arsR-type domain-containing protein</fullName>
    </recommendedName>
</protein>
<dbReference type="SMART" id="SM00418">
    <property type="entry name" value="HTH_ARSR"/>
    <property type="match status" value="1"/>
</dbReference>
<evidence type="ECO:0000259" key="4">
    <source>
        <dbReference type="PROSITE" id="PS50987"/>
    </source>
</evidence>
<dbReference type="SUPFAM" id="SSF46785">
    <property type="entry name" value="Winged helix' DNA-binding domain"/>
    <property type="match status" value="1"/>
</dbReference>
<reference evidence="5 6" key="1">
    <citation type="submission" date="2012-12" db="EMBL/GenBank/DDBJ databases">
        <title>The Genome Sequence of Bacillus cereus VD196.</title>
        <authorList>
            <consortium name="The Broad Institute Genome Sequencing Platform"/>
            <consortium name="The Broad Institute Genome Sequencing Center for Infectious Disease"/>
            <person name="Feldgarden M."/>
            <person name="Van der Auwera G.A."/>
            <person name="Mahillon J."/>
            <person name="Duprez V."/>
            <person name="Timmery S."/>
            <person name="Mattelet C."/>
            <person name="Dierick K."/>
            <person name="Sun M."/>
            <person name="Yu Z."/>
            <person name="Zhu L."/>
            <person name="Hu X."/>
            <person name="Shank E.B."/>
            <person name="Swiecicka I."/>
            <person name="Hansen B.M."/>
            <person name="Andrup L."/>
            <person name="Walker B."/>
            <person name="Young S.K."/>
            <person name="Zeng Q."/>
            <person name="Gargeya S."/>
            <person name="Fitzgerald M."/>
            <person name="Haas B."/>
            <person name="Abouelleil A."/>
            <person name="Alvarado L."/>
            <person name="Arachchi H.M."/>
            <person name="Berlin A.M."/>
            <person name="Chapman S.B."/>
            <person name="Dewar J."/>
            <person name="Goldberg J."/>
            <person name="Griggs A."/>
            <person name="Gujja S."/>
            <person name="Hansen M."/>
            <person name="Howarth C."/>
            <person name="Imamovic A."/>
            <person name="Larimer J."/>
            <person name="McCowan C."/>
            <person name="Murphy C."/>
            <person name="Neiman D."/>
            <person name="Pearson M."/>
            <person name="Priest M."/>
            <person name="Roberts A."/>
            <person name="Saif S."/>
            <person name="Shea T."/>
            <person name="Sisk P."/>
            <person name="Sykes S."/>
            <person name="Wortman J."/>
            <person name="Nusbaum C."/>
            <person name="Birren B."/>
        </authorList>
    </citation>
    <scope>NUCLEOTIDE SEQUENCE [LARGE SCALE GENOMIC DNA]</scope>
    <source>
        <strain evidence="5 6">VD196</strain>
    </source>
</reference>
<dbReference type="PANTHER" id="PTHR43132:SF2">
    <property type="entry name" value="ARSENICAL RESISTANCE OPERON REPRESSOR ARSR-RELATED"/>
    <property type="match status" value="1"/>
</dbReference>
<comment type="caution">
    <text evidence="5">The sequence shown here is derived from an EMBL/GenBank/DDBJ whole genome shotgun (WGS) entry which is preliminary data.</text>
</comment>